<sequence>MKLCDACHRHVRASDGACPFCGRCLRTTAATRLGAVVLLGALETACSGRPVEETAGDTTAPTSSSSSDTSSSAPTSSSSTTTTTTTATVTSTGDPSATQASSTGELSSTGDIDTSDTGCSFYGGCPADFANTIECSTFAQDCPEGQKCSSKQVGDQFFDATECVPIARDPDQPGQPCTVEGSPNSGLDSCELGSMCWHVDAQTLAGTCVSQCAGTPDDPACPATTTCVRFNEALHLCLPTCDPLAPACAPDEVCAPNSFDANALFVCVADSSGDGGAEFEPCEFVNACDLGLACLDSALATECDPLASGCCLTYCDLSAPTCSGAGAECTPWHEDSPAPPDLENVGVCALPT</sequence>
<protein>
    <submittedName>
        <fullName evidence="2">Uncharacterized protein</fullName>
    </submittedName>
</protein>
<evidence type="ECO:0000313" key="3">
    <source>
        <dbReference type="Proteomes" id="UP001221686"/>
    </source>
</evidence>
<evidence type="ECO:0000313" key="2">
    <source>
        <dbReference type="EMBL" id="MDC0715961.1"/>
    </source>
</evidence>
<gene>
    <name evidence="2" type="ORF">POL25_03585</name>
</gene>
<keyword evidence="3" id="KW-1185">Reference proteome</keyword>
<dbReference type="EMBL" id="JAQNDL010000001">
    <property type="protein sequence ID" value="MDC0715961.1"/>
    <property type="molecule type" value="Genomic_DNA"/>
</dbReference>
<feature type="region of interest" description="Disordered" evidence="1">
    <location>
        <begin position="50"/>
        <end position="111"/>
    </location>
</feature>
<reference evidence="2 3" key="1">
    <citation type="submission" date="2022-11" db="EMBL/GenBank/DDBJ databases">
        <title>Minimal conservation of predation-associated metabolite biosynthetic gene clusters underscores biosynthetic potential of Myxococcota including descriptions for ten novel species: Archangium lansinium sp. nov., Myxococcus landrumus sp. nov., Nannocystis bai.</title>
        <authorList>
            <person name="Ahearne A."/>
            <person name="Stevens C."/>
            <person name="Dowd S."/>
        </authorList>
    </citation>
    <scope>NUCLEOTIDE SEQUENCE [LARGE SCALE GENOMIC DNA]</scope>
    <source>
        <strain evidence="2 3">BB15-2</strain>
    </source>
</reference>
<feature type="compositionally biased region" description="Polar residues" evidence="1">
    <location>
        <begin position="97"/>
        <end position="111"/>
    </location>
</feature>
<proteinExistence type="predicted"/>
<organism evidence="2 3">
    <name type="scientific">Nannocystis bainbridge</name>
    <dbReference type="NCBI Taxonomy" id="2995303"/>
    <lineage>
        <taxon>Bacteria</taxon>
        <taxon>Pseudomonadati</taxon>
        <taxon>Myxococcota</taxon>
        <taxon>Polyangia</taxon>
        <taxon>Nannocystales</taxon>
        <taxon>Nannocystaceae</taxon>
        <taxon>Nannocystis</taxon>
    </lineage>
</organism>
<evidence type="ECO:0000256" key="1">
    <source>
        <dbReference type="SAM" id="MobiDB-lite"/>
    </source>
</evidence>
<dbReference type="RefSeq" id="WP_272084393.1">
    <property type="nucleotide sequence ID" value="NZ_JAQNDL010000001.1"/>
</dbReference>
<comment type="caution">
    <text evidence="2">The sequence shown here is derived from an EMBL/GenBank/DDBJ whole genome shotgun (WGS) entry which is preliminary data.</text>
</comment>
<name>A0ABT5DQN0_9BACT</name>
<dbReference type="Proteomes" id="UP001221686">
    <property type="component" value="Unassembled WGS sequence"/>
</dbReference>
<feature type="compositionally biased region" description="Low complexity" evidence="1">
    <location>
        <begin position="56"/>
        <end position="96"/>
    </location>
</feature>
<accession>A0ABT5DQN0</accession>